<reference evidence="5" key="2">
    <citation type="journal article" date="2010" name="Nature">
        <title>Comparative genomics reveals mobile pathogenicity chromosomes in Fusarium.</title>
        <authorList>
            <person name="Ma L.J."/>
            <person name="van der Does H.C."/>
            <person name="Borkovich K.A."/>
            <person name="Coleman J.J."/>
            <person name="Daboussi M.J."/>
            <person name="Di Pietro A."/>
            <person name="Dufresne M."/>
            <person name="Freitag M."/>
            <person name="Grabherr M."/>
            <person name="Henrissat B."/>
            <person name="Houterman P.M."/>
            <person name="Kang S."/>
            <person name="Shim W.B."/>
            <person name="Woloshuk C."/>
            <person name="Xie X."/>
            <person name="Xu J.R."/>
            <person name="Antoniw J."/>
            <person name="Baker S.E."/>
            <person name="Bluhm B.H."/>
            <person name="Breakspear A."/>
            <person name="Brown D.W."/>
            <person name="Butchko R.A."/>
            <person name="Chapman S."/>
            <person name="Coulson R."/>
            <person name="Coutinho P.M."/>
            <person name="Danchin E.G."/>
            <person name="Diener A."/>
            <person name="Gale L.R."/>
            <person name="Gardiner D.M."/>
            <person name="Goff S."/>
            <person name="Hammond-Kosack K.E."/>
            <person name="Hilburn K."/>
            <person name="Hua-Van A."/>
            <person name="Jonkers W."/>
            <person name="Kazan K."/>
            <person name="Kodira C.D."/>
            <person name="Koehrsen M."/>
            <person name="Kumar L."/>
            <person name="Lee Y.H."/>
            <person name="Li L."/>
            <person name="Manners J.M."/>
            <person name="Miranda-Saavedra D."/>
            <person name="Mukherjee M."/>
            <person name="Park G."/>
            <person name="Park J."/>
            <person name="Park S.Y."/>
            <person name="Proctor R.H."/>
            <person name="Regev A."/>
            <person name="Ruiz-Roldan M.C."/>
            <person name="Sain D."/>
            <person name="Sakthikumar S."/>
            <person name="Sykes S."/>
            <person name="Schwartz D.C."/>
            <person name="Turgeon B.G."/>
            <person name="Wapinski I."/>
            <person name="Yoder O."/>
            <person name="Young S."/>
            <person name="Zeng Q."/>
            <person name="Zhou S."/>
            <person name="Galagan J."/>
            <person name="Cuomo C.A."/>
            <person name="Kistler H.C."/>
            <person name="Rep M."/>
        </authorList>
    </citation>
    <scope>GENOME REANNOTATION</scope>
    <source>
        <strain evidence="5">ATCC MYA-4620 / CBS 123657 / FGSC 9075 / NRRL 31084 / PH-1</strain>
    </source>
</reference>
<feature type="domain" description="GST N-terminal" evidence="2">
    <location>
        <begin position="20"/>
        <end position="105"/>
    </location>
</feature>
<dbReference type="eggNOG" id="KOG0867">
    <property type="taxonomic scope" value="Eukaryota"/>
</dbReference>
<dbReference type="InParanoid" id="A0A1C3YIG7"/>
<dbReference type="PANTHER" id="PTHR44051">
    <property type="entry name" value="GLUTATHIONE S-TRANSFERASE-RELATED"/>
    <property type="match status" value="1"/>
</dbReference>
<evidence type="ECO:0000313" key="4">
    <source>
        <dbReference type="EMBL" id="SCB64347.1"/>
    </source>
</evidence>
<dbReference type="SFLD" id="SFLDG01151">
    <property type="entry name" value="Main.2:_Nu-like"/>
    <property type="match status" value="1"/>
</dbReference>
<proteinExistence type="inferred from homology"/>
<evidence type="ECO:0000259" key="2">
    <source>
        <dbReference type="PROSITE" id="PS50404"/>
    </source>
</evidence>
<dbReference type="InterPro" id="IPR036282">
    <property type="entry name" value="Glutathione-S-Trfase_C_sf"/>
</dbReference>
<evidence type="ECO:0000313" key="5">
    <source>
        <dbReference type="Proteomes" id="UP000070720"/>
    </source>
</evidence>
<dbReference type="Pfam" id="PF14497">
    <property type="entry name" value="GST_C_3"/>
    <property type="match status" value="1"/>
</dbReference>
<protein>
    <submittedName>
        <fullName evidence="4">Chromosome 1, complete genome</fullName>
    </submittedName>
</protein>
<accession>A0A1C3YIG7</accession>
<sequence>MTARIANLGKQFVNMAQKIKTDITLYTTNTPNGIKPSILLEELNLEYKVHAIKMTENEQKEEWFLKINPNGRIPALTDTLEGKQIRVFESGAMLQYLVDRYDKDHKFSFPQGSAEHWEMTSWLMWQMGGLGPMQGQANHFKRYAPEKIEYGINRYTNETRRLYRTLDTHLSKQESGYIVGDKVTIADISIWGWVAAAKWAGVDLSEFPHLEKWLYKLLERPGFEAGRHVPTPHTAFDLNKLSEAELEEKATGAKNWVQSGMKEDAKK</sequence>
<dbReference type="PROSITE" id="PS50405">
    <property type="entry name" value="GST_CTER"/>
    <property type="match status" value="1"/>
</dbReference>
<dbReference type="VEuPathDB" id="FungiDB:FGRAMPH1_01G04825"/>
<keyword evidence="5" id="KW-1185">Reference proteome</keyword>
<dbReference type="PANTHER" id="PTHR44051:SF8">
    <property type="entry name" value="GLUTATHIONE S-TRANSFERASE GSTA"/>
    <property type="match status" value="1"/>
</dbReference>
<dbReference type="Gene3D" id="3.40.30.10">
    <property type="entry name" value="Glutaredoxin"/>
    <property type="match status" value="1"/>
</dbReference>
<dbReference type="FunCoup" id="A0A1C3YIG7">
    <property type="interactions" value="719"/>
</dbReference>
<dbReference type="Proteomes" id="UP000070720">
    <property type="component" value="Chromosome 1"/>
</dbReference>
<dbReference type="CDD" id="cd03048">
    <property type="entry name" value="GST_N_Ure2p_like"/>
    <property type="match status" value="1"/>
</dbReference>
<organism evidence="4 5">
    <name type="scientific">Gibberella zeae (strain ATCC MYA-4620 / CBS 123657 / FGSC 9075 / NRRL 31084 / PH-1)</name>
    <name type="common">Wheat head blight fungus</name>
    <name type="synonym">Fusarium graminearum</name>
    <dbReference type="NCBI Taxonomy" id="229533"/>
    <lineage>
        <taxon>Eukaryota</taxon>
        <taxon>Fungi</taxon>
        <taxon>Dikarya</taxon>
        <taxon>Ascomycota</taxon>
        <taxon>Pezizomycotina</taxon>
        <taxon>Sordariomycetes</taxon>
        <taxon>Hypocreomycetidae</taxon>
        <taxon>Hypocreales</taxon>
        <taxon>Nectriaceae</taxon>
        <taxon>Fusarium</taxon>
    </lineage>
</organism>
<dbReference type="PROSITE" id="PS50404">
    <property type="entry name" value="GST_NTER"/>
    <property type="match status" value="1"/>
</dbReference>
<dbReference type="Pfam" id="PF02798">
    <property type="entry name" value="GST_N"/>
    <property type="match status" value="1"/>
</dbReference>
<reference evidence="5" key="1">
    <citation type="journal article" date="2007" name="Science">
        <title>The Fusarium graminearum genome reveals a link between localized polymorphism and pathogen specialization.</title>
        <authorList>
            <person name="Cuomo C.A."/>
            <person name="Gueldener U."/>
            <person name="Xu J.-R."/>
            <person name="Trail F."/>
            <person name="Turgeon B.G."/>
            <person name="Di Pietro A."/>
            <person name="Walton J.D."/>
            <person name="Ma L.-J."/>
            <person name="Baker S.E."/>
            <person name="Rep M."/>
            <person name="Adam G."/>
            <person name="Antoniw J."/>
            <person name="Baldwin T."/>
            <person name="Calvo S.E."/>
            <person name="Chang Y.-L."/>
            <person name="DeCaprio D."/>
            <person name="Gale L.R."/>
            <person name="Gnerre S."/>
            <person name="Goswami R.S."/>
            <person name="Hammond-Kosack K."/>
            <person name="Harris L.J."/>
            <person name="Hilburn K."/>
            <person name="Kennell J.C."/>
            <person name="Kroken S."/>
            <person name="Magnuson J.K."/>
            <person name="Mannhaupt G."/>
            <person name="Mauceli E.W."/>
            <person name="Mewes H.-W."/>
            <person name="Mitterbauer R."/>
            <person name="Muehlbauer G."/>
            <person name="Muensterkoetter M."/>
            <person name="Nelson D."/>
            <person name="O'Donnell K."/>
            <person name="Ouellet T."/>
            <person name="Qi W."/>
            <person name="Quesneville H."/>
            <person name="Roncero M.I.G."/>
            <person name="Seong K.-Y."/>
            <person name="Tetko I.V."/>
            <person name="Urban M."/>
            <person name="Waalwijk C."/>
            <person name="Ward T.J."/>
            <person name="Yao J."/>
            <person name="Birren B.W."/>
            <person name="Kistler H.C."/>
        </authorList>
    </citation>
    <scope>NUCLEOTIDE SEQUENCE [LARGE SCALE GENOMIC DNA]</scope>
    <source>
        <strain evidence="5">ATCC MYA-4620 / CBS 123657 / FGSC 9075 / NRRL 31084 / PH-1</strain>
    </source>
</reference>
<dbReference type="InterPro" id="IPR004046">
    <property type="entry name" value="GST_C"/>
</dbReference>
<evidence type="ECO:0000256" key="1">
    <source>
        <dbReference type="ARBA" id="ARBA00007409"/>
    </source>
</evidence>
<feature type="domain" description="GST C-terminal" evidence="3">
    <location>
        <begin position="112"/>
        <end position="236"/>
    </location>
</feature>
<dbReference type="CDD" id="cd10291">
    <property type="entry name" value="GST_C_YfcG_like"/>
    <property type="match status" value="1"/>
</dbReference>
<dbReference type="SFLD" id="SFLDS00019">
    <property type="entry name" value="Glutathione_Transferase_(cytos"/>
    <property type="match status" value="1"/>
</dbReference>
<dbReference type="STRING" id="229533.A0A1C3YIG7"/>
<reference evidence="4 5" key="3">
    <citation type="journal article" date="2015" name="BMC Genomics">
        <title>The completed genome sequence of the pathogenic ascomycete fungus Fusarium graminearum.</title>
        <authorList>
            <person name="King R."/>
            <person name="Urban M."/>
            <person name="Hammond-Kosack M.C."/>
            <person name="Hassani-Pak K."/>
            <person name="Hammond-Kosack K.E."/>
        </authorList>
    </citation>
    <scope>NUCLEOTIDE SEQUENCE [LARGE SCALE GENOMIC DNA]</scope>
    <source>
        <strain evidence="5">ATCC MYA-4620 / CBS 123657 / FGSC 9075 / NRRL 31084 / PH-1</strain>
    </source>
</reference>
<dbReference type="SUPFAM" id="SSF47616">
    <property type="entry name" value="GST C-terminal domain-like"/>
    <property type="match status" value="1"/>
</dbReference>
<dbReference type="InterPro" id="IPR036249">
    <property type="entry name" value="Thioredoxin-like_sf"/>
</dbReference>
<dbReference type="Gene3D" id="1.20.1050.10">
    <property type="match status" value="1"/>
</dbReference>
<evidence type="ECO:0000259" key="3">
    <source>
        <dbReference type="PROSITE" id="PS50405"/>
    </source>
</evidence>
<gene>
    <name evidence="4" type="ORF">FGRAMPH1_01T04825</name>
</gene>
<dbReference type="SFLD" id="SFLDG00358">
    <property type="entry name" value="Main_(cytGST)"/>
    <property type="match status" value="1"/>
</dbReference>
<dbReference type="InterPro" id="IPR004045">
    <property type="entry name" value="Glutathione_S-Trfase_N"/>
</dbReference>
<dbReference type="EMBL" id="HG970332">
    <property type="protein sequence ID" value="SCB64347.1"/>
    <property type="molecule type" value="Genomic_DNA"/>
</dbReference>
<dbReference type="InterPro" id="IPR040079">
    <property type="entry name" value="Glutathione_S-Trfase"/>
</dbReference>
<dbReference type="SUPFAM" id="SSF52833">
    <property type="entry name" value="Thioredoxin-like"/>
    <property type="match status" value="1"/>
</dbReference>
<name>A0A1C3YIG7_GIBZE</name>
<dbReference type="InterPro" id="IPR010987">
    <property type="entry name" value="Glutathione-S-Trfase_C-like"/>
</dbReference>
<dbReference type="AlphaFoldDB" id="A0A1C3YIG7"/>
<comment type="similarity">
    <text evidence="1">Belongs to the GST superfamily.</text>
</comment>